<dbReference type="EMBL" id="FXAH01000010">
    <property type="protein sequence ID" value="SMF56503.1"/>
    <property type="molecule type" value="Genomic_DNA"/>
</dbReference>
<reference evidence="2" key="1">
    <citation type="submission" date="2017-04" db="EMBL/GenBank/DDBJ databases">
        <authorList>
            <person name="Varghese N."/>
            <person name="Submissions S."/>
        </authorList>
    </citation>
    <scope>NUCLEOTIDE SEQUENCE [LARGE SCALE GENOMIC DNA]</scope>
    <source>
        <strain evidence="2">Ballard 720</strain>
    </source>
</reference>
<gene>
    <name evidence="1" type="ORF">SAMN06295900_110154</name>
</gene>
<dbReference type="Proteomes" id="UP000192911">
    <property type="component" value="Unassembled WGS sequence"/>
</dbReference>
<dbReference type="RefSeq" id="WP_139831184.1">
    <property type="nucleotide sequence ID" value="NZ_BSQD01000007.1"/>
</dbReference>
<sequence>MSLSTALSGDTHVRAKADGTATHQATLAVTLMSGEGSPQARFTLPQSGAAQFQERAGQSVSPDGKTLIANIAVAHPVTVYFTDSNTDGEMITLQASTTTDGVTYAPSTPPKLDFQFTSTNSSLLIGGTVELFLSGGRYATTYWCPGNSELVGACVTLDGNVDPGSPRTQFTMKVVSENEVTFSFQGTSVYKYQPDFGLEPESYWVLALGDRAPTVFVVKNYDPAAGTFQLWDPDTNFACAGMALSDGTAVVALVPDSAGDTYSITYETTSSGPTPGSAYTLLLEGDDKRMPQANGTTPHTAVATVEQNGAAVSKFATPVTFNLPDSQGALFVEQTGQSTSADRKKLSAPVDPVTGTATAVFVDTNGKGESVALRAELDMEPLYVLSTPESLPFGFAPNLNAYLNLKPQATSVLHRAKATVTAGNISLLPTDKQVVTFTLPADNGVIFVAGNDQSLDAGAKTLTAPLTGTAAAAEMLDLGVGTLFAVQAAIDNDSIYVPASPPYLVFAIDAKLKLAGDNITKIVAADGVTQHMAQATVLGKLGTRPGNVPFDVTFKLPSSKKATFVPQDGQTLKDGGTTLVAPLDSGTKAAYAYFVDTNAAGETVALTAEIIDNGFNLLSDPPSLDFPFTALTLSLQPASDDNSVVPADGISPHRATASLPQNATDVGTDRSVKFTLPSGKHATFQPQAGQSVSTDGLTLSAPLDDQTHEAQAWFVDTQIAGGESVELSARIDALGLSSTPASLSFAFQGLTLSLPDDNLGYVPADNASAHMATVTLSGPGTSQNNYPWSVVFTLASQSAKFQAQPGQTLNTNGTLTAPLIDNTAQALFVDNDYRRGETVTLSAEIQNDLIDLPSTPASRRYQFGALELDLTSPDAGDGREADGKATHTATVTLMMHSDSGLVPYASSSNVTYSVHFELPSNQTATFKPQTGATLSDNGHALDVPLSGNSATASFVDTTEESVGLTATLVSSKAGINLPSTPPSMDFVFGTYTGALGTYDHPKHFSDNLTVDTGDVFQLKDEYTGEGYIVGAFYIALKAQADSSVNPPPPFGSTDPNGFWKHAWQSCIHPGLYPEDNTGTERPVVLIYGNGRHGAGISVYFAPADSSLQQLIPTSASLPSYALFASYMDKVLSKLNPTLVNFNNTALTGGWSSSPTPPAYTTPITAPQEEIGNGSSSNTVTVGPYHVNVYLTCSQTNGAQATIGARLGLPDGSVAQFGTVYTNSTPAPVQATAYPSTTYTVLNSLVIQSKTALRSGASGDARNDMYCLDNADTNILAPEFYWRQDNYIISIDNAKLVNNGINSYGHAKHIADWTWGKDTFKDGSVPSNPFYYRSAYNYYCTDAYIVSSSARSMSVNVWDNYQTSLDDLGGQNNALTLVLVTYINITAPFMQQGRTYDPFSDGDLSGTTFHDQYGNEGHFYFNFNFPSTYYPPGYDPDAPDYGISPDSNSIKPISLGDNLLSAFTDIVQDSAASGPGIPQQDYAYWYMPYVQKWVVATRFPLFYYGSATLAAQGLTGWAFGPSLGVQPARVVPNGALGLYTGKLEQQPAWSDPGTWVLGISQTEGGGPRADVTNTTVIVDQHAGTYTYLRPLWTQNSFRLWHQGAYANDNLYIYSNDPNDSTLWYALQAPPKKGAQEFTIKFVQTTNGS</sequence>
<accession>A0A1X7FQK1</accession>
<dbReference type="GeneID" id="95553472"/>
<keyword evidence="2" id="KW-1185">Reference proteome</keyword>
<dbReference type="OrthoDB" id="9175965at2"/>
<protein>
    <submittedName>
        <fullName evidence="1">Uncharacterized protein</fullName>
    </submittedName>
</protein>
<organism evidence="1 2">
    <name type="scientific">Trinickia caryophylli</name>
    <name type="common">Paraburkholderia caryophylli</name>
    <dbReference type="NCBI Taxonomy" id="28094"/>
    <lineage>
        <taxon>Bacteria</taxon>
        <taxon>Pseudomonadati</taxon>
        <taxon>Pseudomonadota</taxon>
        <taxon>Betaproteobacteria</taxon>
        <taxon>Burkholderiales</taxon>
        <taxon>Burkholderiaceae</taxon>
        <taxon>Trinickia</taxon>
    </lineage>
</organism>
<name>A0A1X7FQK1_TRICW</name>
<evidence type="ECO:0000313" key="1">
    <source>
        <dbReference type="EMBL" id="SMF56503.1"/>
    </source>
</evidence>
<evidence type="ECO:0000313" key="2">
    <source>
        <dbReference type="Proteomes" id="UP000192911"/>
    </source>
</evidence>
<dbReference type="STRING" id="28094.SAMN06295900_110154"/>
<proteinExistence type="predicted"/>